<dbReference type="Proteomes" id="UP000596742">
    <property type="component" value="Unassembled WGS sequence"/>
</dbReference>
<reference evidence="1" key="1">
    <citation type="submission" date="2018-11" db="EMBL/GenBank/DDBJ databases">
        <authorList>
            <person name="Alioto T."/>
            <person name="Alioto T."/>
        </authorList>
    </citation>
    <scope>NUCLEOTIDE SEQUENCE</scope>
</reference>
<keyword evidence="2" id="KW-1185">Reference proteome</keyword>
<gene>
    <name evidence="1" type="ORF">MGAL_10B050906</name>
</gene>
<proteinExistence type="predicted"/>
<protein>
    <submittedName>
        <fullName evidence="1">Uncharacterized protein</fullName>
    </submittedName>
</protein>
<name>A0A8B6FRV6_MYTGA</name>
<evidence type="ECO:0000313" key="2">
    <source>
        <dbReference type="Proteomes" id="UP000596742"/>
    </source>
</evidence>
<dbReference type="EMBL" id="UYJE01007291">
    <property type="protein sequence ID" value="VDI53291.1"/>
    <property type="molecule type" value="Genomic_DNA"/>
</dbReference>
<comment type="caution">
    <text evidence="1">The sequence shown here is derived from an EMBL/GenBank/DDBJ whole genome shotgun (WGS) entry which is preliminary data.</text>
</comment>
<organism evidence="1 2">
    <name type="scientific">Mytilus galloprovincialis</name>
    <name type="common">Mediterranean mussel</name>
    <dbReference type="NCBI Taxonomy" id="29158"/>
    <lineage>
        <taxon>Eukaryota</taxon>
        <taxon>Metazoa</taxon>
        <taxon>Spiralia</taxon>
        <taxon>Lophotrochozoa</taxon>
        <taxon>Mollusca</taxon>
        <taxon>Bivalvia</taxon>
        <taxon>Autobranchia</taxon>
        <taxon>Pteriomorphia</taxon>
        <taxon>Mytilida</taxon>
        <taxon>Mytiloidea</taxon>
        <taxon>Mytilidae</taxon>
        <taxon>Mytilinae</taxon>
        <taxon>Mytilus</taxon>
    </lineage>
</organism>
<sequence length="105" mass="11752">MAARAHDRRTCVGNVHRLESEMDGSKIRFSVILYLKNRLLFLRGFNIIPHRIGMQGIRTMRIATSWVSSIDPLIPAGLLKLTFVTLPEYIADLAPHGTGLPGQEL</sequence>
<evidence type="ECO:0000313" key="1">
    <source>
        <dbReference type="EMBL" id="VDI53291.1"/>
    </source>
</evidence>
<accession>A0A8B6FRV6</accession>
<dbReference type="AlphaFoldDB" id="A0A8B6FRV6"/>